<reference evidence="1 2" key="2">
    <citation type="submission" date="2014-03" db="EMBL/GenBank/DDBJ databases">
        <title>The Genome Sequence of Anncaliia algerae insect isolate PRA339.</title>
        <authorList>
            <consortium name="The Broad Institute Genome Sequencing Platform"/>
            <consortium name="The Broad Institute Genome Sequencing Center for Infectious Disease"/>
            <person name="Cuomo C."/>
            <person name="Becnel J."/>
            <person name="Sanscrainte N."/>
            <person name="Walker B."/>
            <person name="Young S.K."/>
            <person name="Zeng Q."/>
            <person name="Gargeya S."/>
            <person name="Fitzgerald M."/>
            <person name="Haas B."/>
            <person name="Abouelleil A."/>
            <person name="Alvarado L."/>
            <person name="Arachchi H.M."/>
            <person name="Berlin A.M."/>
            <person name="Chapman S.B."/>
            <person name="Dewar J."/>
            <person name="Goldberg J."/>
            <person name="Griggs A."/>
            <person name="Gujja S."/>
            <person name="Hansen M."/>
            <person name="Howarth C."/>
            <person name="Imamovic A."/>
            <person name="Larimer J."/>
            <person name="McCowan C."/>
            <person name="Murphy C."/>
            <person name="Neiman D."/>
            <person name="Pearson M."/>
            <person name="Priest M."/>
            <person name="Roberts A."/>
            <person name="Saif S."/>
            <person name="Shea T."/>
            <person name="Sisk P."/>
            <person name="Sykes S."/>
            <person name="Wortman J."/>
            <person name="Nusbaum C."/>
            <person name="Birren B."/>
        </authorList>
    </citation>
    <scope>NUCLEOTIDE SEQUENCE [LARGE SCALE GENOMIC DNA]</scope>
    <source>
        <strain evidence="1 2">PRA339</strain>
    </source>
</reference>
<dbReference type="HOGENOM" id="CLU_3242026_0_0_1"/>
<gene>
    <name evidence="1" type="ORF">H312_01920</name>
</gene>
<reference evidence="2" key="1">
    <citation type="submission" date="2013-02" db="EMBL/GenBank/DDBJ databases">
        <authorList>
            <consortium name="The Broad Institute Genome Sequencing Platform"/>
            <person name="Cuomo C."/>
            <person name="Becnel J."/>
            <person name="Sanscrainte N."/>
            <person name="Walker B."/>
            <person name="Young S.K."/>
            <person name="Zeng Q."/>
            <person name="Gargeya S."/>
            <person name="Fitzgerald M."/>
            <person name="Haas B."/>
            <person name="Abouelleil A."/>
            <person name="Alvarado L."/>
            <person name="Arachchi H.M."/>
            <person name="Berlin A.M."/>
            <person name="Chapman S.B."/>
            <person name="Dewar J."/>
            <person name="Goldberg J."/>
            <person name="Griggs A."/>
            <person name="Gujja S."/>
            <person name="Hansen M."/>
            <person name="Howarth C."/>
            <person name="Imamovic A."/>
            <person name="Larimer J."/>
            <person name="McCowan C."/>
            <person name="Murphy C."/>
            <person name="Neiman D."/>
            <person name="Pearson M."/>
            <person name="Priest M."/>
            <person name="Roberts A."/>
            <person name="Saif S."/>
            <person name="Shea T."/>
            <person name="Sisk P."/>
            <person name="Sykes S."/>
            <person name="Wortman J."/>
            <person name="Nusbaum C."/>
            <person name="Birren B."/>
        </authorList>
    </citation>
    <scope>NUCLEOTIDE SEQUENCE [LARGE SCALE GENOMIC DNA]</scope>
    <source>
        <strain evidence="2">PRA339</strain>
    </source>
</reference>
<dbReference type="VEuPathDB" id="MicrosporidiaDB:H312_01920"/>
<sequence length="43" mass="4930">MEHNNNMQETKAKIGGPGILVQLDESKFGKRNYNRGHRGYLQV</sequence>
<proteinExistence type="predicted"/>
<accession>A0A059F0Z8</accession>
<organism evidence="1 2">
    <name type="scientific">Anncaliia algerae PRA339</name>
    <dbReference type="NCBI Taxonomy" id="1288291"/>
    <lineage>
        <taxon>Eukaryota</taxon>
        <taxon>Fungi</taxon>
        <taxon>Fungi incertae sedis</taxon>
        <taxon>Microsporidia</taxon>
        <taxon>Tubulinosematoidea</taxon>
        <taxon>Tubulinosematidae</taxon>
        <taxon>Anncaliia</taxon>
    </lineage>
</organism>
<dbReference type="AlphaFoldDB" id="A0A059F0Z8"/>
<dbReference type="OrthoDB" id="5598606at2759"/>
<evidence type="ECO:0000313" key="2">
    <source>
        <dbReference type="Proteomes" id="UP000030655"/>
    </source>
</evidence>
<evidence type="ECO:0000313" key="1">
    <source>
        <dbReference type="EMBL" id="KCZ80664.1"/>
    </source>
</evidence>
<name>A0A059F0Z8_9MICR</name>
<dbReference type="Proteomes" id="UP000030655">
    <property type="component" value="Unassembled WGS sequence"/>
</dbReference>
<keyword evidence="2" id="KW-1185">Reference proteome</keyword>
<protein>
    <submittedName>
        <fullName evidence="1">Uncharacterized protein</fullName>
    </submittedName>
</protein>
<dbReference type="EMBL" id="KK365168">
    <property type="protein sequence ID" value="KCZ80664.1"/>
    <property type="molecule type" value="Genomic_DNA"/>
</dbReference>